<name>A0ACB9NNQ0_BAUVA</name>
<keyword evidence="2" id="KW-1185">Reference proteome</keyword>
<accession>A0ACB9NNQ0</accession>
<sequence length="287" mass="32457">MKELRHLSLLEANFSGRIPHSLGNLTNLQHLDVSLNVLYADDVNWVSQLSSLQHLDMSGVYLGKALNLFHVLGKLPSLQEVWLMNCCLNKLHRPRQLVSTTNLSRVQVLYLTYNELETPILDAFQNMTSIRELDLAYNDFSSVPSWISKFKKLEGLGLANNMLHSPFPDALRNMTQMKILDLSQNNLVVAPSWLAELKSLAYLYLAGNKLSSQISVLPFLRKLCHLKILDLSRNKIQGEAFAGNLSNLRTLLLRQNHLNGTIPNSFGQLENLSYLDLSYNKLVGVFP</sequence>
<dbReference type="Proteomes" id="UP000828941">
    <property type="component" value="Chromosome 6"/>
</dbReference>
<protein>
    <submittedName>
        <fullName evidence="1">Uncharacterized protein</fullName>
    </submittedName>
</protein>
<comment type="caution">
    <text evidence="1">The sequence shown here is derived from an EMBL/GenBank/DDBJ whole genome shotgun (WGS) entry which is preliminary data.</text>
</comment>
<proteinExistence type="predicted"/>
<evidence type="ECO:0000313" key="1">
    <source>
        <dbReference type="EMBL" id="KAI4338188.1"/>
    </source>
</evidence>
<organism evidence="1 2">
    <name type="scientific">Bauhinia variegata</name>
    <name type="common">Purple orchid tree</name>
    <name type="synonym">Phanera variegata</name>
    <dbReference type="NCBI Taxonomy" id="167791"/>
    <lineage>
        <taxon>Eukaryota</taxon>
        <taxon>Viridiplantae</taxon>
        <taxon>Streptophyta</taxon>
        <taxon>Embryophyta</taxon>
        <taxon>Tracheophyta</taxon>
        <taxon>Spermatophyta</taxon>
        <taxon>Magnoliopsida</taxon>
        <taxon>eudicotyledons</taxon>
        <taxon>Gunneridae</taxon>
        <taxon>Pentapetalae</taxon>
        <taxon>rosids</taxon>
        <taxon>fabids</taxon>
        <taxon>Fabales</taxon>
        <taxon>Fabaceae</taxon>
        <taxon>Cercidoideae</taxon>
        <taxon>Cercideae</taxon>
        <taxon>Bauhiniinae</taxon>
        <taxon>Bauhinia</taxon>
    </lineage>
</organism>
<gene>
    <name evidence="1" type="ORF">L6164_016532</name>
</gene>
<reference evidence="1 2" key="1">
    <citation type="journal article" date="2022" name="DNA Res.">
        <title>Chromosomal-level genome assembly of the orchid tree Bauhinia variegata (Leguminosae; Cercidoideae) supports the allotetraploid origin hypothesis of Bauhinia.</title>
        <authorList>
            <person name="Zhong Y."/>
            <person name="Chen Y."/>
            <person name="Zheng D."/>
            <person name="Pang J."/>
            <person name="Liu Y."/>
            <person name="Luo S."/>
            <person name="Meng S."/>
            <person name="Qian L."/>
            <person name="Wei D."/>
            <person name="Dai S."/>
            <person name="Zhou R."/>
        </authorList>
    </citation>
    <scope>NUCLEOTIDE SEQUENCE [LARGE SCALE GENOMIC DNA]</scope>
    <source>
        <strain evidence="1">BV-YZ2020</strain>
    </source>
</reference>
<dbReference type="EMBL" id="CM039431">
    <property type="protein sequence ID" value="KAI4338188.1"/>
    <property type="molecule type" value="Genomic_DNA"/>
</dbReference>
<evidence type="ECO:0000313" key="2">
    <source>
        <dbReference type="Proteomes" id="UP000828941"/>
    </source>
</evidence>